<comment type="pathway">
    <text evidence="7">Cofactor biosynthesis; pyridoxal 5'-phosphate biosynthesis.</text>
</comment>
<feature type="binding site" evidence="7 9">
    <location>
        <position position="115"/>
    </location>
    <ligand>
        <name>L-glutamine</name>
        <dbReference type="ChEBI" id="CHEBI:58359"/>
    </ligand>
</feature>
<dbReference type="PIRSF" id="PIRSF005639">
    <property type="entry name" value="Glut_amidoT_SNO"/>
    <property type="match status" value="1"/>
</dbReference>
<dbReference type="NCBIfam" id="TIGR03800">
    <property type="entry name" value="PLP_synth_Pdx2"/>
    <property type="match status" value="1"/>
</dbReference>
<dbReference type="HAMAP" id="MF_01615">
    <property type="entry name" value="PdxT"/>
    <property type="match status" value="1"/>
</dbReference>
<name>D7E9I3_METEZ</name>
<sequence>MRVGVVALQGDVSEHVDALKKAISERGEKGEVVTIKHSGITPTCDALILPGGESTTLGHLLVYEGIADEIKKAASDGVPIMGTCAGLILMAKSGEGQVQKTRQYLLSIMDTTVNRNAFGRQRESFETKLDVSVFDSPYIAIFIRAPAIVKCGESVKTLAKIDDYVVAAEQGNLMALAFHPELTDDLRFHHHFLDKIS</sequence>
<dbReference type="UniPathway" id="UPA00245"/>
<dbReference type="InterPro" id="IPR029062">
    <property type="entry name" value="Class_I_gatase-like"/>
</dbReference>
<feature type="active site" description="Nucleophile" evidence="7 8">
    <location>
        <position position="84"/>
    </location>
</feature>
<comment type="catalytic activity">
    <reaction evidence="6 7">
        <text>L-glutamine + H2O = L-glutamate + NH4(+)</text>
        <dbReference type="Rhea" id="RHEA:15889"/>
        <dbReference type="ChEBI" id="CHEBI:15377"/>
        <dbReference type="ChEBI" id="CHEBI:28938"/>
        <dbReference type="ChEBI" id="CHEBI:29985"/>
        <dbReference type="ChEBI" id="CHEBI:58359"/>
        <dbReference type="EC" id="3.5.1.2"/>
    </reaction>
</comment>
<gene>
    <name evidence="7" type="primary">pdxT</name>
    <name evidence="10" type="ordered locus">Metev_1399</name>
</gene>
<evidence type="ECO:0000256" key="4">
    <source>
        <dbReference type="ARBA" id="ARBA00022962"/>
    </source>
</evidence>
<dbReference type="GO" id="GO:0006543">
    <property type="term" value="P:L-glutamine catabolic process"/>
    <property type="evidence" value="ECO:0007669"/>
    <property type="project" value="UniProtKB-UniRule"/>
</dbReference>
<dbReference type="GO" id="GO:0005829">
    <property type="term" value="C:cytosol"/>
    <property type="evidence" value="ECO:0007669"/>
    <property type="project" value="TreeGrafter"/>
</dbReference>
<dbReference type="GO" id="GO:1903600">
    <property type="term" value="C:glutaminase complex"/>
    <property type="evidence" value="ECO:0007669"/>
    <property type="project" value="TreeGrafter"/>
</dbReference>
<reference evidence="10 11" key="1">
    <citation type="submission" date="2010-06" db="EMBL/GenBank/DDBJ databases">
        <title>Complete sequence chromosome of Methanohalobium evestigatum Z-7303.</title>
        <authorList>
            <consortium name="US DOE Joint Genome Institute"/>
            <person name="Lucas S."/>
            <person name="Copeland A."/>
            <person name="Lapidus A."/>
            <person name="Cheng J.-F."/>
            <person name="Bruce D."/>
            <person name="Goodwin L."/>
            <person name="Pitluck S."/>
            <person name="Saunders E."/>
            <person name="Detter J.C."/>
            <person name="Han C."/>
            <person name="Tapia R."/>
            <person name="Land M."/>
            <person name="Hauser L."/>
            <person name="Kyrpides N."/>
            <person name="Mikhailova N."/>
            <person name="Sieprawska-Lupa M."/>
            <person name="Whitman W.B."/>
            <person name="Anderson I."/>
            <person name="Woyke T."/>
        </authorList>
    </citation>
    <scope>NUCLEOTIDE SEQUENCE [LARGE SCALE GENOMIC DNA]</scope>
    <source>
        <strain evidence="11">ATCC BAA-1072 / DSM 3721 / NBRC 107634 / OCM 161 / Z-7303</strain>
    </source>
</reference>
<comment type="similarity">
    <text evidence="1 7">Belongs to the glutaminase PdxT/SNO family.</text>
</comment>
<proteinExistence type="inferred from homology"/>
<evidence type="ECO:0000256" key="7">
    <source>
        <dbReference type="HAMAP-Rule" id="MF_01615"/>
    </source>
</evidence>
<dbReference type="GO" id="GO:0036381">
    <property type="term" value="F:pyridoxal 5'-phosphate synthase (glutamine hydrolysing) activity"/>
    <property type="evidence" value="ECO:0007669"/>
    <property type="project" value="UniProtKB-UniRule"/>
</dbReference>
<comment type="catalytic activity">
    <reaction evidence="7">
        <text>aldehydo-D-ribose 5-phosphate + D-glyceraldehyde 3-phosphate + L-glutamine = pyridoxal 5'-phosphate + L-glutamate + phosphate + 3 H2O + H(+)</text>
        <dbReference type="Rhea" id="RHEA:31507"/>
        <dbReference type="ChEBI" id="CHEBI:15377"/>
        <dbReference type="ChEBI" id="CHEBI:15378"/>
        <dbReference type="ChEBI" id="CHEBI:29985"/>
        <dbReference type="ChEBI" id="CHEBI:43474"/>
        <dbReference type="ChEBI" id="CHEBI:58273"/>
        <dbReference type="ChEBI" id="CHEBI:58359"/>
        <dbReference type="ChEBI" id="CHEBI:59776"/>
        <dbReference type="ChEBI" id="CHEBI:597326"/>
        <dbReference type="EC" id="4.3.3.6"/>
    </reaction>
</comment>
<evidence type="ECO:0000256" key="8">
    <source>
        <dbReference type="PIRSR" id="PIRSR005639-1"/>
    </source>
</evidence>
<dbReference type="AlphaFoldDB" id="D7E9I3"/>
<dbReference type="Gene3D" id="3.40.50.880">
    <property type="match status" value="1"/>
</dbReference>
<evidence type="ECO:0000256" key="3">
    <source>
        <dbReference type="ARBA" id="ARBA00022898"/>
    </source>
</evidence>
<protein>
    <recommendedName>
        <fullName evidence="7">Pyridoxal 5'-phosphate synthase subunit PdxT</fullName>
        <ecNumber evidence="7">4.3.3.6</ecNumber>
    </recommendedName>
    <alternativeName>
        <fullName evidence="7">Pdx2</fullName>
    </alternativeName>
    <alternativeName>
        <fullName evidence="7">Pyridoxal 5'-phosphate synthase glutaminase subunit</fullName>
        <ecNumber evidence="7">3.5.1.2</ecNumber>
    </alternativeName>
</protein>
<feature type="binding site" evidence="7 9">
    <location>
        <begin position="52"/>
        <end position="54"/>
    </location>
    <ligand>
        <name>L-glutamine</name>
        <dbReference type="ChEBI" id="CHEBI:58359"/>
    </ligand>
</feature>
<dbReference type="InterPro" id="IPR002161">
    <property type="entry name" value="PdxT/SNO"/>
</dbReference>
<dbReference type="EC" id="3.5.1.2" evidence="7"/>
<dbReference type="RefSeq" id="WP_013194820.1">
    <property type="nucleotide sequence ID" value="NC_014253.1"/>
</dbReference>
<dbReference type="PROSITE" id="PS01236">
    <property type="entry name" value="PDXT_SNO_1"/>
    <property type="match status" value="1"/>
</dbReference>
<dbReference type="OrthoDB" id="26717at2157"/>
<dbReference type="Pfam" id="PF01174">
    <property type="entry name" value="SNO"/>
    <property type="match status" value="1"/>
</dbReference>
<dbReference type="PROSITE" id="PS51130">
    <property type="entry name" value="PDXT_SNO_2"/>
    <property type="match status" value="1"/>
</dbReference>
<dbReference type="PANTHER" id="PTHR31559:SF0">
    <property type="entry name" value="PYRIDOXAL 5'-PHOSPHATE SYNTHASE SUBUNIT SNO1-RELATED"/>
    <property type="match status" value="1"/>
</dbReference>
<keyword evidence="4 7" id="KW-0315">Glutamine amidotransferase</keyword>
<keyword evidence="10" id="KW-0808">Transferase</keyword>
<comment type="function">
    <text evidence="7">Catalyzes the hydrolysis of glutamine to glutamate and ammonia as part of the biosynthesis of pyridoxal 5'-phosphate. The resulting ammonia molecule is channeled to the active site of PdxS.</text>
</comment>
<accession>D7E9I3</accession>
<dbReference type="InterPro" id="IPR021196">
    <property type="entry name" value="PdxT/SNO_CS"/>
</dbReference>
<dbReference type="PROSITE" id="PS51273">
    <property type="entry name" value="GATASE_TYPE_1"/>
    <property type="match status" value="1"/>
</dbReference>
<evidence type="ECO:0000256" key="9">
    <source>
        <dbReference type="PIRSR" id="PIRSR005639-2"/>
    </source>
</evidence>
<dbReference type="Proteomes" id="UP000000391">
    <property type="component" value="Chromosome"/>
</dbReference>
<evidence type="ECO:0000256" key="5">
    <source>
        <dbReference type="ARBA" id="ARBA00023239"/>
    </source>
</evidence>
<dbReference type="EMBL" id="CP002069">
    <property type="protein sequence ID" value="ADI74255.1"/>
    <property type="molecule type" value="Genomic_DNA"/>
</dbReference>
<evidence type="ECO:0000313" key="11">
    <source>
        <dbReference type="Proteomes" id="UP000000391"/>
    </source>
</evidence>
<evidence type="ECO:0000256" key="6">
    <source>
        <dbReference type="ARBA" id="ARBA00049534"/>
    </source>
</evidence>
<dbReference type="HOGENOM" id="CLU_069674_2_0_2"/>
<dbReference type="GeneID" id="9347036"/>
<evidence type="ECO:0000313" key="10">
    <source>
        <dbReference type="EMBL" id="ADI74255.1"/>
    </source>
</evidence>
<feature type="active site" description="Charge relay system" evidence="7 8">
    <location>
        <position position="179"/>
    </location>
</feature>
<dbReference type="CDD" id="cd01749">
    <property type="entry name" value="GATase1_PB"/>
    <property type="match status" value="1"/>
</dbReference>
<keyword evidence="11" id="KW-1185">Reference proteome</keyword>
<dbReference type="EC" id="4.3.3.6" evidence="7"/>
<evidence type="ECO:0000256" key="2">
    <source>
        <dbReference type="ARBA" id="ARBA00022801"/>
    </source>
</evidence>
<dbReference type="GO" id="GO:0016740">
    <property type="term" value="F:transferase activity"/>
    <property type="evidence" value="ECO:0007669"/>
    <property type="project" value="UniProtKB-KW"/>
</dbReference>
<keyword evidence="2 7" id="KW-0378">Hydrolase</keyword>
<dbReference type="SUPFAM" id="SSF52317">
    <property type="entry name" value="Class I glutamine amidotransferase-like"/>
    <property type="match status" value="1"/>
</dbReference>
<dbReference type="PANTHER" id="PTHR31559">
    <property type="entry name" value="PYRIDOXAL 5'-PHOSPHATE SYNTHASE SUBUNIT SNO"/>
    <property type="match status" value="1"/>
</dbReference>
<dbReference type="GO" id="GO:0008614">
    <property type="term" value="P:pyridoxine metabolic process"/>
    <property type="evidence" value="ECO:0007669"/>
    <property type="project" value="TreeGrafter"/>
</dbReference>
<comment type="subunit">
    <text evidence="7">In the presence of PdxS, forms a dodecamer of heterodimers. Only shows activity in the heterodimer.</text>
</comment>
<evidence type="ECO:0000256" key="1">
    <source>
        <dbReference type="ARBA" id="ARBA00008345"/>
    </source>
</evidence>
<organism evidence="10 11">
    <name type="scientific">Methanohalobium evestigatum (strain ATCC BAA-1072 / DSM 3721 / NBRC 107634 / OCM 161 / Z-7303)</name>
    <dbReference type="NCBI Taxonomy" id="644295"/>
    <lineage>
        <taxon>Archaea</taxon>
        <taxon>Methanobacteriati</taxon>
        <taxon>Methanobacteriota</taxon>
        <taxon>Stenosarchaea group</taxon>
        <taxon>Methanomicrobia</taxon>
        <taxon>Methanosarcinales</taxon>
        <taxon>Methanosarcinaceae</taxon>
        <taxon>Methanohalobium</taxon>
    </lineage>
</organism>
<feature type="binding site" evidence="7 9">
    <location>
        <begin position="143"/>
        <end position="144"/>
    </location>
    <ligand>
        <name>L-glutamine</name>
        <dbReference type="ChEBI" id="CHEBI:58359"/>
    </ligand>
</feature>
<dbReference type="KEGG" id="mev:Metev_1399"/>
<dbReference type="FunFam" id="3.40.50.880:FF:000041">
    <property type="entry name" value="Glutamine amidotransferase subunit pdxT, putative"/>
    <property type="match status" value="1"/>
</dbReference>
<keyword evidence="3 7" id="KW-0663">Pyridoxal phosphate</keyword>
<dbReference type="GO" id="GO:0042823">
    <property type="term" value="P:pyridoxal phosphate biosynthetic process"/>
    <property type="evidence" value="ECO:0007669"/>
    <property type="project" value="UniProtKB-UniRule"/>
</dbReference>
<keyword evidence="5 7" id="KW-0456">Lyase</keyword>
<feature type="active site" description="Charge relay system" evidence="7 8">
    <location>
        <position position="181"/>
    </location>
</feature>
<dbReference type="STRING" id="644295.Metev_1399"/>
<dbReference type="GO" id="GO:0004359">
    <property type="term" value="F:glutaminase activity"/>
    <property type="evidence" value="ECO:0007669"/>
    <property type="project" value="UniProtKB-UniRule"/>
</dbReference>
<dbReference type="MEROPS" id="C26.A32"/>